<keyword evidence="6" id="KW-1185">Reference proteome</keyword>
<evidence type="ECO:0000313" key="5">
    <source>
        <dbReference type="EMBL" id="CAL1593941.1"/>
    </source>
</evidence>
<feature type="region of interest" description="Disordered" evidence="3">
    <location>
        <begin position="1"/>
        <end position="29"/>
    </location>
</feature>
<feature type="domain" description="Cns1/TTC4 wheel" evidence="4">
    <location>
        <begin position="57"/>
        <end position="118"/>
    </location>
</feature>
<keyword evidence="2" id="KW-0802">TPR repeat</keyword>
<keyword evidence="1" id="KW-0677">Repeat</keyword>
<proteinExistence type="predicted"/>
<dbReference type="EMBL" id="OZ035824">
    <property type="protein sequence ID" value="CAL1593941.1"/>
    <property type="molecule type" value="Genomic_DNA"/>
</dbReference>
<accession>A0AAV2KV74</accession>
<dbReference type="AlphaFoldDB" id="A0AAV2KV74"/>
<sequence length="125" mass="14003">MSLQDRGIKLFSSSRSRGSDSEDEKGGSSLRGLAQLSLDGLSSQEVNGAQVYLNQQDGALYWPVLFLYPEHQQSDFISAFCENHCFSDHLSVMFGEELPPWDTQQKYRPSNLLVCISPHSARGKF</sequence>
<evidence type="ECO:0000259" key="4">
    <source>
        <dbReference type="Pfam" id="PF18972"/>
    </source>
</evidence>
<evidence type="ECO:0000256" key="2">
    <source>
        <dbReference type="ARBA" id="ARBA00022803"/>
    </source>
</evidence>
<dbReference type="GO" id="GO:0030544">
    <property type="term" value="F:Hsp70 protein binding"/>
    <property type="evidence" value="ECO:0007669"/>
    <property type="project" value="TreeGrafter"/>
</dbReference>
<name>A0AAV2KV74_KNICA</name>
<dbReference type="GO" id="GO:0005634">
    <property type="term" value="C:nucleus"/>
    <property type="evidence" value="ECO:0007669"/>
    <property type="project" value="TreeGrafter"/>
</dbReference>
<protein>
    <recommendedName>
        <fullName evidence="4">Cns1/TTC4 wheel domain-containing protein</fullName>
    </recommendedName>
</protein>
<evidence type="ECO:0000256" key="3">
    <source>
        <dbReference type="SAM" id="MobiDB-lite"/>
    </source>
</evidence>
<dbReference type="GO" id="GO:0051879">
    <property type="term" value="F:Hsp90 protein binding"/>
    <property type="evidence" value="ECO:0007669"/>
    <property type="project" value="InterPro"/>
</dbReference>
<dbReference type="InterPro" id="IPR044059">
    <property type="entry name" value="Csn1/TTC4_wheel"/>
</dbReference>
<dbReference type="PANTHER" id="PTHR46035">
    <property type="entry name" value="TETRATRICOPEPTIDE REPEAT PROTEIN 4"/>
    <property type="match status" value="1"/>
</dbReference>
<evidence type="ECO:0000256" key="1">
    <source>
        <dbReference type="ARBA" id="ARBA00022737"/>
    </source>
</evidence>
<organism evidence="5 6">
    <name type="scientific">Knipowitschia caucasica</name>
    <name type="common">Caucasian dwarf goby</name>
    <name type="synonym">Pomatoschistus caucasicus</name>
    <dbReference type="NCBI Taxonomy" id="637954"/>
    <lineage>
        <taxon>Eukaryota</taxon>
        <taxon>Metazoa</taxon>
        <taxon>Chordata</taxon>
        <taxon>Craniata</taxon>
        <taxon>Vertebrata</taxon>
        <taxon>Euteleostomi</taxon>
        <taxon>Actinopterygii</taxon>
        <taxon>Neopterygii</taxon>
        <taxon>Teleostei</taxon>
        <taxon>Neoteleostei</taxon>
        <taxon>Acanthomorphata</taxon>
        <taxon>Gobiaria</taxon>
        <taxon>Gobiiformes</taxon>
        <taxon>Gobioidei</taxon>
        <taxon>Gobiidae</taxon>
        <taxon>Gobiinae</taxon>
        <taxon>Knipowitschia</taxon>
    </lineage>
</organism>
<reference evidence="5 6" key="1">
    <citation type="submission" date="2024-04" db="EMBL/GenBank/DDBJ databases">
        <authorList>
            <person name="Waldvogel A.-M."/>
            <person name="Schoenle A."/>
        </authorList>
    </citation>
    <scope>NUCLEOTIDE SEQUENCE [LARGE SCALE GENOMIC DNA]</scope>
</reference>
<dbReference type="PANTHER" id="PTHR46035:SF1">
    <property type="entry name" value="TETRATRICOPEPTIDE REPEAT PROTEIN 4"/>
    <property type="match status" value="1"/>
</dbReference>
<dbReference type="Proteomes" id="UP001497482">
    <property type="component" value="Chromosome 2"/>
</dbReference>
<evidence type="ECO:0000313" key="6">
    <source>
        <dbReference type="Proteomes" id="UP001497482"/>
    </source>
</evidence>
<dbReference type="GO" id="GO:0005829">
    <property type="term" value="C:cytosol"/>
    <property type="evidence" value="ECO:0007669"/>
    <property type="project" value="TreeGrafter"/>
</dbReference>
<feature type="compositionally biased region" description="Basic and acidic residues" evidence="3">
    <location>
        <begin position="17"/>
        <end position="26"/>
    </location>
</feature>
<dbReference type="GO" id="GO:0006457">
    <property type="term" value="P:protein folding"/>
    <property type="evidence" value="ECO:0007669"/>
    <property type="project" value="TreeGrafter"/>
</dbReference>
<dbReference type="Pfam" id="PF18972">
    <property type="entry name" value="Wheel"/>
    <property type="match status" value="1"/>
</dbReference>
<gene>
    <name evidence="5" type="ORF">KC01_LOCUS22944</name>
</gene>